<dbReference type="PANTHER" id="PTHR12967:SF0">
    <property type="entry name" value="PROTEIN SHQ1 HOMOLOG"/>
    <property type="match status" value="1"/>
</dbReference>
<dbReference type="Gene3D" id="2.60.40.790">
    <property type="match status" value="1"/>
</dbReference>
<evidence type="ECO:0000313" key="4">
    <source>
        <dbReference type="Proteomes" id="UP001497383"/>
    </source>
</evidence>
<gene>
    <name evidence="3" type="ORF">LODBEIA_P01500</name>
</gene>
<feature type="domain" description="CS" evidence="2">
    <location>
        <begin position="1"/>
        <end position="91"/>
    </location>
</feature>
<dbReference type="Pfam" id="PF04925">
    <property type="entry name" value="SHQ1"/>
    <property type="match status" value="1"/>
</dbReference>
<dbReference type="InterPro" id="IPR039742">
    <property type="entry name" value="Shq1"/>
</dbReference>
<dbReference type="PROSITE" id="PS51203">
    <property type="entry name" value="CS"/>
    <property type="match status" value="1"/>
</dbReference>
<accession>A0ABP0ZGF3</accession>
<keyword evidence="4" id="KW-1185">Reference proteome</keyword>
<evidence type="ECO:0000259" key="2">
    <source>
        <dbReference type="PROSITE" id="PS51203"/>
    </source>
</evidence>
<name>A0ABP0ZGF3_9ASCO</name>
<sequence length="523" mass="59812">MITPFFTITQTGEFIYIDVKISHIRFSAPNIEMTVNNELFIFSLPPYYLRLRLPYPCVDDERAHAEFDSKSECVKIKIPKEIKGQFFPDLDLTAKLLARANEPGQVQSQDVSASAKPMIEELDVRNEVSYDQDLEEGETFDWEVKQEVPRNPALSIGRNDDDDGQDESSLLLAPRELKYGFNNQYDGIIGVSVSNGNDINGLGDPEATPQTDRVIERLIKENIQFDPEIYAADYVSEKYPSEDDDKGFTELLAWKNPLVQKFLKWYKSQQQLSEAERAAVMPVEFTTKEQEQMMNLPRKTYLIDDEYKPTLLLTMICLLFAYEFDARETEGEHNIESAWTIGKIAPQFAFLDAKLVANDSQNKLRAAVITCIRRSLTFPYHRSFALSKKVWDDVYYILRGGKRLVLKALLDLKELFRFHDIYYVYDKIWMEDLCAYLVSDNVSEGAIRNLAHDLKKEVANVSELDITFEKSGASATGDGDDIMGDDATPLENEDEMVVLSLKDIQDMVESSYQSFSENNNNSS</sequence>
<dbReference type="InterPro" id="IPR007009">
    <property type="entry name" value="Shq1_C"/>
</dbReference>
<proteinExistence type="inferred from homology"/>
<dbReference type="Pfam" id="PF21413">
    <property type="entry name" value="SHQ1-like_CS"/>
    <property type="match status" value="1"/>
</dbReference>
<dbReference type="InterPro" id="IPR008978">
    <property type="entry name" value="HSP20-like_chaperone"/>
</dbReference>
<dbReference type="InterPro" id="IPR048696">
    <property type="entry name" value="SHQ1-like_CS"/>
</dbReference>
<dbReference type="GeneID" id="92205346"/>
<reference evidence="3 4" key="1">
    <citation type="submission" date="2024-03" db="EMBL/GenBank/DDBJ databases">
        <authorList>
            <person name="Brejova B."/>
        </authorList>
    </citation>
    <scope>NUCLEOTIDE SEQUENCE [LARGE SCALE GENOMIC DNA]</scope>
    <source>
        <strain evidence="3 4">CBS 14171</strain>
    </source>
</reference>
<comment type="similarity">
    <text evidence="1">Belongs to the SHQ1 family.</text>
</comment>
<evidence type="ECO:0000313" key="3">
    <source>
        <dbReference type="EMBL" id="CAK9435423.1"/>
    </source>
</evidence>
<dbReference type="Proteomes" id="UP001497383">
    <property type="component" value="Chromosome 1"/>
</dbReference>
<dbReference type="PANTHER" id="PTHR12967">
    <property type="entry name" value="PROTEIN SHQ1 HOMOLOG"/>
    <property type="match status" value="1"/>
</dbReference>
<dbReference type="EMBL" id="OZ022405">
    <property type="protein sequence ID" value="CAK9435423.1"/>
    <property type="molecule type" value="Genomic_DNA"/>
</dbReference>
<dbReference type="InterPro" id="IPR007052">
    <property type="entry name" value="CS_dom"/>
</dbReference>
<evidence type="ECO:0000256" key="1">
    <source>
        <dbReference type="ARBA" id="ARBA00005607"/>
    </source>
</evidence>
<dbReference type="RefSeq" id="XP_066827088.1">
    <property type="nucleotide sequence ID" value="XM_066971395.1"/>
</dbReference>
<protein>
    <recommendedName>
        <fullName evidence="2">CS domain-containing protein</fullName>
    </recommendedName>
</protein>
<organism evidence="3 4">
    <name type="scientific">Lodderomyces beijingensis</name>
    <dbReference type="NCBI Taxonomy" id="1775926"/>
    <lineage>
        <taxon>Eukaryota</taxon>
        <taxon>Fungi</taxon>
        <taxon>Dikarya</taxon>
        <taxon>Ascomycota</taxon>
        <taxon>Saccharomycotina</taxon>
        <taxon>Pichiomycetes</taxon>
        <taxon>Debaryomycetaceae</taxon>
        <taxon>Candida/Lodderomyces clade</taxon>
        <taxon>Lodderomyces</taxon>
    </lineage>
</organism>